<feature type="region of interest" description="Disordered" evidence="3">
    <location>
        <begin position="1"/>
        <end position="24"/>
    </location>
</feature>
<feature type="transmembrane region" description="Helical" evidence="4">
    <location>
        <begin position="274"/>
        <end position="294"/>
    </location>
</feature>
<dbReference type="InterPro" id="IPR011990">
    <property type="entry name" value="TPR-like_helical_dom_sf"/>
</dbReference>
<feature type="transmembrane region" description="Helical" evidence="4">
    <location>
        <begin position="159"/>
        <end position="181"/>
    </location>
</feature>
<dbReference type="PANTHER" id="PTHR44227:SF3">
    <property type="entry name" value="PROTEIN O-MANNOSYL-TRANSFERASE TMTC4"/>
    <property type="match status" value="1"/>
</dbReference>
<evidence type="ECO:0000256" key="1">
    <source>
        <dbReference type="ARBA" id="ARBA00022737"/>
    </source>
</evidence>
<feature type="transmembrane region" description="Helical" evidence="4">
    <location>
        <begin position="127"/>
        <end position="152"/>
    </location>
</feature>
<protein>
    <submittedName>
        <fullName evidence="5">Tetratricopeptide repeat protein</fullName>
    </submittedName>
</protein>
<reference evidence="5" key="1">
    <citation type="journal article" date="2020" name="mSystems">
        <title>Genome- and Community-Level Interaction Insights into Carbon Utilization and Element Cycling Functions of Hydrothermarchaeota in Hydrothermal Sediment.</title>
        <authorList>
            <person name="Zhou Z."/>
            <person name="Liu Y."/>
            <person name="Xu W."/>
            <person name="Pan J."/>
            <person name="Luo Z.H."/>
            <person name="Li M."/>
        </authorList>
    </citation>
    <scope>NUCLEOTIDE SEQUENCE [LARGE SCALE GENOMIC DNA]</scope>
    <source>
        <strain evidence="5">SpSt-381</strain>
    </source>
</reference>
<keyword evidence="4" id="KW-0812">Transmembrane</keyword>
<feature type="compositionally biased region" description="Low complexity" evidence="3">
    <location>
        <begin position="15"/>
        <end position="24"/>
    </location>
</feature>
<comment type="caution">
    <text evidence="5">The sequence shown here is derived from an EMBL/GenBank/DDBJ whole genome shotgun (WGS) entry which is preliminary data.</text>
</comment>
<feature type="transmembrane region" description="Helical" evidence="4">
    <location>
        <begin position="395"/>
        <end position="416"/>
    </location>
</feature>
<dbReference type="PANTHER" id="PTHR44227">
    <property type="match status" value="1"/>
</dbReference>
<feature type="transmembrane region" description="Helical" evidence="4">
    <location>
        <begin position="306"/>
        <end position="328"/>
    </location>
</feature>
<dbReference type="InterPro" id="IPR052346">
    <property type="entry name" value="O-mannosyl-transferase_TMTC"/>
</dbReference>
<sequence length="664" mass="67317">MTRGAGAGRDRARRPAGAPRPARARGPAARAAWGAALLAAALAFVVHLPSLANGYVRDDADLIERNRALREAPLVRLALADYWASRGGASGYWRPAPLLSFAAEARLGAGAAVRHAVNVVLHAVATAVLAALLVGAGLPFAAALAGAAWFAVMPAHAEAVAWLVGRTDLLCALGALAALALDARERAAGRRWPGPAPLAALALALLSKEAAAPLALVLAAAAWADGAGARDVARRASPYLLLTLAWLAAHRALAASGGSGPVYLDPARRDDWPWAAWTLVPAAAALLVPGVPIAPDQLPPLPRGPLDAAAVAGFAATAAAVAALAWLAARRSPALAPAALALAPLLPPVAAAALGAALPFGPRVVYLPSAGAAWLAALALARAEAAGARSRAAGRAAAAALVAASAAGSIALQPAWRDEERHWRAMVAAQPSNPAGWTGLADVRSQRGARAEAESLLARAESLAPALPAAALARAALHHRHGEWEPSAAAAERVLAWDPRHREARWLRGVARLRLRRLAEARADAETLLAGWPDDPRALGLLGQARLLGGDPAGARAALEAAARGAPDDPAVWFALGGARVLSGDPAGGALAFERVLAGDPRYYDGWLQLALARAEAGDAAGARAAVARAAALPEAADGRAAELARALAATRLPAGGASRTVRP</sequence>
<name>A0A832MKY6_UNCEI</name>
<gene>
    <name evidence="5" type="ORF">ENR23_05950</name>
</gene>
<feature type="transmembrane region" description="Helical" evidence="4">
    <location>
        <begin position="364"/>
        <end position="383"/>
    </location>
</feature>
<dbReference type="AlphaFoldDB" id="A0A832MKY6"/>
<keyword evidence="4" id="KW-1133">Transmembrane helix</keyword>
<accession>A0A832MKY6</accession>
<keyword evidence="1" id="KW-0677">Repeat</keyword>
<dbReference type="EMBL" id="DSQF01000012">
    <property type="protein sequence ID" value="HGZ42960.1"/>
    <property type="molecule type" value="Genomic_DNA"/>
</dbReference>
<evidence type="ECO:0000256" key="3">
    <source>
        <dbReference type="SAM" id="MobiDB-lite"/>
    </source>
</evidence>
<dbReference type="Pfam" id="PF13432">
    <property type="entry name" value="TPR_16"/>
    <property type="match status" value="1"/>
</dbReference>
<dbReference type="Gene3D" id="1.25.40.10">
    <property type="entry name" value="Tetratricopeptide repeat domain"/>
    <property type="match status" value="2"/>
</dbReference>
<keyword evidence="2" id="KW-0802">TPR repeat</keyword>
<evidence type="ECO:0000313" key="5">
    <source>
        <dbReference type="EMBL" id="HGZ42960.1"/>
    </source>
</evidence>
<keyword evidence="4" id="KW-0472">Membrane</keyword>
<organism evidence="5">
    <name type="scientific">Eiseniibacteriota bacterium</name>
    <dbReference type="NCBI Taxonomy" id="2212470"/>
    <lineage>
        <taxon>Bacteria</taxon>
        <taxon>Candidatus Eiseniibacteriota</taxon>
    </lineage>
</organism>
<evidence type="ECO:0000256" key="2">
    <source>
        <dbReference type="ARBA" id="ARBA00022803"/>
    </source>
</evidence>
<evidence type="ECO:0000256" key="4">
    <source>
        <dbReference type="SAM" id="Phobius"/>
    </source>
</evidence>
<dbReference type="SUPFAM" id="SSF48452">
    <property type="entry name" value="TPR-like"/>
    <property type="match status" value="1"/>
</dbReference>
<feature type="transmembrane region" description="Helical" evidence="4">
    <location>
        <begin position="334"/>
        <end position="357"/>
    </location>
</feature>
<proteinExistence type="predicted"/>